<evidence type="ECO:0000313" key="2">
    <source>
        <dbReference type="EMBL" id="OME89631.1"/>
    </source>
</evidence>
<dbReference type="CDD" id="cd05243">
    <property type="entry name" value="SDR_a5"/>
    <property type="match status" value="1"/>
</dbReference>
<evidence type="ECO:0000313" key="3">
    <source>
        <dbReference type="Proteomes" id="UP000187074"/>
    </source>
</evidence>
<dbReference type="Pfam" id="PF13460">
    <property type="entry name" value="NAD_binding_10"/>
    <property type="match status" value="1"/>
</dbReference>
<evidence type="ECO:0000259" key="1">
    <source>
        <dbReference type="Pfam" id="PF13460"/>
    </source>
</evidence>
<dbReference type="EMBL" id="MRTF01000009">
    <property type="protein sequence ID" value="OME89631.1"/>
    <property type="molecule type" value="Genomic_DNA"/>
</dbReference>
<dbReference type="AlphaFoldDB" id="A0A1R1AVN4"/>
<dbReference type="SUPFAM" id="SSF51735">
    <property type="entry name" value="NAD(P)-binding Rossmann-fold domains"/>
    <property type="match status" value="1"/>
</dbReference>
<dbReference type="InterPro" id="IPR036291">
    <property type="entry name" value="NAD(P)-bd_dom_sf"/>
</dbReference>
<dbReference type="Gene3D" id="3.40.50.720">
    <property type="entry name" value="NAD(P)-binding Rossmann-like Domain"/>
    <property type="match status" value="1"/>
</dbReference>
<feature type="domain" description="NAD(P)-binding" evidence="1">
    <location>
        <begin position="7"/>
        <end position="190"/>
    </location>
</feature>
<dbReference type="OrthoDB" id="9803892at2"/>
<organism evidence="2 3">
    <name type="scientific">Paenibacillus lautus</name>
    <name type="common">Bacillus lautus</name>
    <dbReference type="NCBI Taxonomy" id="1401"/>
    <lineage>
        <taxon>Bacteria</taxon>
        <taxon>Bacillati</taxon>
        <taxon>Bacillota</taxon>
        <taxon>Bacilli</taxon>
        <taxon>Bacillales</taxon>
        <taxon>Paenibacillaceae</taxon>
        <taxon>Paenibacillus</taxon>
    </lineage>
</organism>
<gene>
    <name evidence="2" type="ORF">BK123_24965</name>
</gene>
<dbReference type="PANTHER" id="PTHR15020:SF50">
    <property type="entry name" value="UPF0659 PROTEIN YMR090W"/>
    <property type="match status" value="1"/>
</dbReference>
<dbReference type="STRING" id="1401.BK123_24965"/>
<dbReference type="PANTHER" id="PTHR15020">
    <property type="entry name" value="FLAVIN REDUCTASE-RELATED"/>
    <property type="match status" value="1"/>
</dbReference>
<reference evidence="2 3" key="1">
    <citation type="submission" date="2016-11" db="EMBL/GenBank/DDBJ databases">
        <title>Paenibacillus species isolates.</title>
        <authorList>
            <person name="Beno S.M."/>
        </authorList>
    </citation>
    <scope>NUCLEOTIDE SEQUENCE [LARGE SCALE GENOMIC DNA]</scope>
    <source>
        <strain evidence="2 3">FSL F4-0100</strain>
    </source>
</reference>
<proteinExistence type="predicted"/>
<protein>
    <submittedName>
        <fullName evidence="2">Sugar epimerase</fullName>
    </submittedName>
</protein>
<accession>A0A1R1AVN4</accession>
<dbReference type="InterPro" id="IPR016040">
    <property type="entry name" value="NAD(P)-bd_dom"/>
</dbReference>
<dbReference type="Proteomes" id="UP000187074">
    <property type="component" value="Unassembled WGS sequence"/>
</dbReference>
<dbReference type="RefSeq" id="WP_076325059.1">
    <property type="nucleotide sequence ID" value="NZ_MRTF01000009.1"/>
</dbReference>
<sequence length="214" mass="23210">MKILVVGANGQIGKQLTHLLQDHERYTVRAMVRKEEQAAPYQAAGIECVLANLEGSVEELADAAKNCQAVVFAAGSGGATGYDKTLLIDLDGAAKMIEAAEQASVSRFVMVSAIGAHHREFWNEEIKPYYAAKHYADRMLRQSSLTYTIIRPGGLTNRPGTGRITAAEDIQGGSIPREDVARTILLSLDEENTFRRSFDLISGDTPISEALSSI</sequence>
<name>A0A1R1AVN4_PAELA</name>
<comment type="caution">
    <text evidence="2">The sequence shown here is derived from an EMBL/GenBank/DDBJ whole genome shotgun (WGS) entry which is preliminary data.</text>
</comment>